<dbReference type="OrthoDB" id="2143914at2759"/>
<dbReference type="Pfam" id="PF00249">
    <property type="entry name" value="Myb_DNA-binding"/>
    <property type="match status" value="3"/>
</dbReference>
<dbReference type="Pfam" id="PF09316">
    <property type="entry name" value="Cmyb_C"/>
    <property type="match status" value="1"/>
</dbReference>
<evidence type="ECO:0000256" key="7">
    <source>
        <dbReference type="ARBA" id="ARBA00023242"/>
    </source>
</evidence>
<dbReference type="GeneID" id="106554054"/>
<keyword evidence="2" id="KW-0677">Repeat</keyword>
<feature type="domain" description="HTH myb-type" evidence="11">
    <location>
        <begin position="143"/>
        <end position="193"/>
    </location>
</feature>
<comment type="subcellular location">
    <subcellularLocation>
        <location evidence="1">Nucleus</location>
    </subcellularLocation>
</comment>
<dbReference type="Gene3D" id="1.10.10.60">
    <property type="entry name" value="Homeodomain-like"/>
    <property type="match status" value="3"/>
</dbReference>
<dbReference type="GO" id="GO:0000978">
    <property type="term" value="F:RNA polymerase II cis-regulatory region sequence-specific DNA binding"/>
    <property type="evidence" value="ECO:0007669"/>
    <property type="project" value="TreeGrafter"/>
</dbReference>
<evidence type="ECO:0000256" key="2">
    <source>
        <dbReference type="ARBA" id="ARBA00022737"/>
    </source>
</evidence>
<feature type="domain" description="Myb-like" evidence="10">
    <location>
        <begin position="35"/>
        <end position="86"/>
    </location>
</feature>
<evidence type="ECO:0000259" key="10">
    <source>
        <dbReference type="PROSITE" id="PS50090"/>
    </source>
</evidence>
<dbReference type="FunFam" id="1.10.10.60:FF:000016">
    <property type="entry name" value="Transcriptional activator Myb isoform A"/>
    <property type="match status" value="1"/>
</dbReference>
<keyword evidence="6" id="KW-0804">Transcription</keyword>
<keyword evidence="7" id="KW-0539">Nucleus</keyword>
<feature type="domain" description="Myb-like" evidence="10">
    <location>
        <begin position="87"/>
        <end position="138"/>
    </location>
</feature>
<evidence type="ECO:0000259" key="11">
    <source>
        <dbReference type="PROSITE" id="PS51294"/>
    </source>
</evidence>
<protein>
    <recommendedName>
        <fullName evidence="9">Transcriptional activator Myb</fullName>
    </recommendedName>
</protein>
<dbReference type="GO" id="GO:0005634">
    <property type="term" value="C:nucleus"/>
    <property type="evidence" value="ECO:0007669"/>
    <property type="project" value="UniProtKB-SubCell"/>
</dbReference>
<evidence type="ECO:0000256" key="1">
    <source>
        <dbReference type="ARBA" id="ARBA00004123"/>
    </source>
</evidence>
<dbReference type="PROSITE" id="PS51294">
    <property type="entry name" value="HTH_MYB"/>
    <property type="match status" value="3"/>
</dbReference>
<dbReference type="InterPro" id="IPR001005">
    <property type="entry name" value="SANT/Myb"/>
</dbReference>
<proteinExistence type="predicted"/>
<dbReference type="Pfam" id="PF07988">
    <property type="entry name" value="LMSTEN"/>
    <property type="match status" value="1"/>
</dbReference>
<feature type="domain" description="HTH myb-type" evidence="11">
    <location>
        <begin position="87"/>
        <end position="142"/>
    </location>
</feature>
<gene>
    <name evidence="13" type="primary">MYB</name>
</gene>
<evidence type="ECO:0000313" key="13">
    <source>
        <dbReference type="RefSeq" id="XP_013928129.1"/>
    </source>
</evidence>
<evidence type="ECO:0000256" key="3">
    <source>
        <dbReference type="ARBA" id="ARBA00023015"/>
    </source>
</evidence>
<dbReference type="CTD" id="4602"/>
<dbReference type="CDD" id="cd00167">
    <property type="entry name" value="SANT"/>
    <property type="match status" value="3"/>
</dbReference>
<dbReference type="SMART" id="SM00717">
    <property type="entry name" value="SANT"/>
    <property type="match status" value="3"/>
</dbReference>
<dbReference type="GO" id="GO:0000981">
    <property type="term" value="F:DNA-binding transcription factor activity, RNA polymerase II-specific"/>
    <property type="evidence" value="ECO:0007669"/>
    <property type="project" value="TreeGrafter"/>
</dbReference>
<dbReference type="PANTHER" id="PTHR45614">
    <property type="entry name" value="MYB PROTEIN-RELATED"/>
    <property type="match status" value="1"/>
</dbReference>
<dbReference type="InterPro" id="IPR050560">
    <property type="entry name" value="MYB_TF"/>
</dbReference>
<evidence type="ECO:0000256" key="8">
    <source>
        <dbReference type="ARBA" id="ARBA00093768"/>
    </source>
</evidence>
<dbReference type="SUPFAM" id="SSF46689">
    <property type="entry name" value="Homeodomain-like"/>
    <property type="match status" value="2"/>
</dbReference>
<dbReference type="FunFam" id="1.10.10.60:FF:000042">
    <property type="entry name" value="Transcriptional activator Myb isoform A"/>
    <property type="match status" value="1"/>
</dbReference>
<dbReference type="InterPro" id="IPR009057">
    <property type="entry name" value="Homeodomain-like_sf"/>
</dbReference>
<dbReference type="PANTHER" id="PTHR45614:SF5">
    <property type="entry name" value="TRANSCRIPTIONAL ACTIVATOR MYB"/>
    <property type="match status" value="1"/>
</dbReference>
<dbReference type="RefSeq" id="XP_013928129.1">
    <property type="nucleotide sequence ID" value="XM_014072654.1"/>
</dbReference>
<keyword evidence="3" id="KW-0805">Transcription regulation</keyword>
<dbReference type="Proteomes" id="UP000504617">
    <property type="component" value="Unplaced"/>
</dbReference>
<comment type="function">
    <text evidence="8">Transcriptional activator; DNA-binding protein that specifically recognize the sequence 5'-YAAC[GT]G-3'. Plays an important role in the control of proliferation and differentiation of hematopoietic progenitor cells.</text>
</comment>
<reference evidence="13" key="1">
    <citation type="submission" date="2025-08" db="UniProtKB">
        <authorList>
            <consortium name="RefSeq"/>
        </authorList>
    </citation>
    <scope>IDENTIFICATION</scope>
    <source>
        <tissue evidence="13">Skeletal muscle</tissue>
    </source>
</reference>
<dbReference type="InterPro" id="IPR017930">
    <property type="entry name" value="Myb_dom"/>
</dbReference>
<organism evidence="12 13">
    <name type="scientific">Thamnophis sirtalis</name>
    <dbReference type="NCBI Taxonomy" id="35019"/>
    <lineage>
        <taxon>Eukaryota</taxon>
        <taxon>Metazoa</taxon>
        <taxon>Chordata</taxon>
        <taxon>Craniata</taxon>
        <taxon>Vertebrata</taxon>
        <taxon>Euteleostomi</taxon>
        <taxon>Lepidosauria</taxon>
        <taxon>Squamata</taxon>
        <taxon>Bifurcata</taxon>
        <taxon>Unidentata</taxon>
        <taxon>Episquamata</taxon>
        <taxon>Toxicofera</taxon>
        <taxon>Serpentes</taxon>
        <taxon>Colubroidea</taxon>
        <taxon>Colubridae</taxon>
        <taxon>Natricinae</taxon>
        <taxon>Thamnophis</taxon>
    </lineage>
</organism>
<keyword evidence="5" id="KW-0010">Activator</keyword>
<dbReference type="FunFam" id="1.10.10.60:FF:000010">
    <property type="entry name" value="Transcriptional activator Myb isoform A"/>
    <property type="match status" value="1"/>
</dbReference>
<dbReference type="PROSITE" id="PS50090">
    <property type="entry name" value="MYB_LIKE"/>
    <property type="match status" value="3"/>
</dbReference>
<evidence type="ECO:0000313" key="12">
    <source>
        <dbReference type="Proteomes" id="UP000504617"/>
    </source>
</evidence>
<name>A0A6I9YVS9_9SAUR</name>
<feature type="domain" description="HTH myb-type" evidence="11">
    <location>
        <begin position="35"/>
        <end position="86"/>
    </location>
</feature>
<dbReference type="AlphaFoldDB" id="A0A6I9YVS9"/>
<dbReference type="InterPro" id="IPR015395">
    <property type="entry name" value="C-myb_C"/>
</dbReference>
<feature type="domain" description="Myb-like" evidence="10">
    <location>
        <begin position="139"/>
        <end position="189"/>
    </location>
</feature>
<dbReference type="InterPro" id="IPR012642">
    <property type="entry name" value="Tscrpt_reg_Wos2-domain"/>
</dbReference>
<evidence type="ECO:0000256" key="4">
    <source>
        <dbReference type="ARBA" id="ARBA00023125"/>
    </source>
</evidence>
<evidence type="ECO:0000256" key="5">
    <source>
        <dbReference type="ARBA" id="ARBA00023159"/>
    </source>
</evidence>
<keyword evidence="4" id="KW-0238">DNA-binding</keyword>
<accession>A0A6I9YVS9</accession>
<evidence type="ECO:0000256" key="9">
    <source>
        <dbReference type="ARBA" id="ARBA00093793"/>
    </source>
</evidence>
<evidence type="ECO:0000256" key="6">
    <source>
        <dbReference type="ARBA" id="ARBA00023163"/>
    </source>
</evidence>
<keyword evidence="12" id="KW-1185">Reference proteome</keyword>
<sequence>MARRPRHSIYSSDDEDEDVELYDHDYDGLLPKGGKRHLGKTRWTREEDEKLKKLVEQNGTEDWKVIANFLPNRTDVQCQHRWQKVLNPELIKGPWTKEEDQQVIELVQKYGPKRWSVIAKHLKGRIGKQCRERWHNHLNPEVKKTSWTEEEDRIIYQAHKRLGNRWAEIAKLLPGRTDNAIKNHWNSTMRRKVEQEGYLQESSKINQSSGFPKNSHLMGFTHTPPSVHLATDTQAAVASDYSYYHISETQNVSPQIPYPVALHVNIVNVPQPAAAAIQRHYNDEDPEKEKRIKELELLLMSTENELKGQQALPTQNHTSDYPGWHSTAIADNTRTSGNGAAISSLGEHHCTASPPMDHGCLPEESASPARCMIVHQSNFLDNVKNLLEFAETLQLIDSFFSTSSIQESLDLDNPILSSTPLCTHKVAVTTPLQKDQAFKSQKENNSFRTPAIKRSILESSPRTPTPFKNAIAAQELKYGPLKMLPQTPTHLVDDLQDVIKQESDESGIVSSLCENDSPLLKKIKQEVDSPSGKAENFLCSNSWGGEGLNAQLFPYASSAEDVPNLLTSSHLKMPTPEEDDNNHKLFTFHRTRSSSSPLQHFSNTWDSTFCGKTEDQLTFSDPARKYMGAFSARTLVM</sequence>